<dbReference type="OrthoDB" id="412788at2759"/>
<dbReference type="GO" id="GO:0016491">
    <property type="term" value="F:oxidoreductase activity"/>
    <property type="evidence" value="ECO:0007669"/>
    <property type="project" value="InterPro"/>
</dbReference>
<dbReference type="NCBIfam" id="NF041278">
    <property type="entry name" value="CmcJ_NvfI_EfuI"/>
    <property type="match status" value="1"/>
</dbReference>
<comment type="similarity">
    <text evidence="1">Belongs to the asaB hydroxylase/desaturase family.</text>
</comment>
<accession>A0A3D8R7H8</accession>
<feature type="region of interest" description="Disordered" evidence="2">
    <location>
        <begin position="264"/>
        <end position="286"/>
    </location>
</feature>
<dbReference type="EMBL" id="PDLN01000012">
    <property type="protein sequence ID" value="RDW69890.1"/>
    <property type="molecule type" value="Genomic_DNA"/>
</dbReference>
<dbReference type="PANTHER" id="PTHR34598">
    <property type="entry name" value="BLL6449 PROTEIN"/>
    <property type="match status" value="1"/>
</dbReference>
<dbReference type="PANTHER" id="PTHR34598:SF4">
    <property type="entry name" value="7ALPHA-CEPHEM-METHOXYLASE P8 CHAIN RELATED PROTEIN"/>
    <property type="match status" value="1"/>
</dbReference>
<sequence>MTAANMTTATFKHIDPSSYDPLATEAFKKPWGKVDGPGYSYQLKEYQRAVHDLRGHESDFSIDLSGFAVYNAPAKEKLFIRETDVREGYYAEVEALLREKLPGVRDVVIFDHTIRRRDKDSPRQPVQLVHVDQTPHAAEARVRRHLPTSAVDNWLKGRYQIVNVWRPIENPASDFPLAVIDGRSMDASDFVKVDLLYPKESDRLGEVRPDPNSASSTEGYEVKGEVYNIAPNEKHRFYYMKDMTPDEVLFIKCFDSRSRQMTGEKTDIAHGSGHTAFRDPLTPADAPGRQSIEVRCLVFYE</sequence>
<evidence type="ECO:0000256" key="2">
    <source>
        <dbReference type="SAM" id="MobiDB-lite"/>
    </source>
</evidence>
<comment type="caution">
    <text evidence="3">The sequence shown here is derived from an EMBL/GenBank/DDBJ whole genome shotgun (WGS) entry which is preliminary data.</text>
</comment>
<reference evidence="3 4" key="1">
    <citation type="journal article" date="2018" name="IMA Fungus">
        <title>IMA Genome-F 9: Draft genome sequence of Annulohypoxylon stygium, Aspergillus mulundensis, Berkeleyomyces basicola (syn. Thielaviopsis basicola), Ceratocystis smalleyi, two Cercospora beticola strains, Coleophoma cylindrospora, Fusarium fracticaudum, Phialophora cf. hyalina, and Morchella septimelata.</title>
        <authorList>
            <person name="Wingfield B.D."/>
            <person name="Bills G.F."/>
            <person name="Dong Y."/>
            <person name="Huang W."/>
            <person name="Nel W.J."/>
            <person name="Swalarsk-Parry B.S."/>
            <person name="Vaghefi N."/>
            <person name="Wilken P.M."/>
            <person name="An Z."/>
            <person name="de Beer Z.W."/>
            <person name="De Vos L."/>
            <person name="Chen L."/>
            <person name="Duong T.A."/>
            <person name="Gao Y."/>
            <person name="Hammerbacher A."/>
            <person name="Kikkert J.R."/>
            <person name="Li Y."/>
            <person name="Li H."/>
            <person name="Li K."/>
            <person name="Li Q."/>
            <person name="Liu X."/>
            <person name="Ma X."/>
            <person name="Naidoo K."/>
            <person name="Pethybridge S.J."/>
            <person name="Sun J."/>
            <person name="Steenkamp E.T."/>
            <person name="van der Nest M.A."/>
            <person name="van Wyk S."/>
            <person name="Wingfield M.J."/>
            <person name="Xiong C."/>
            <person name="Yue Q."/>
            <person name="Zhang X."/>
        </authorList>
    </citation>
    <scope>NUCLEOTIDE SEQUENCE [LARGE SCALE GENOMIC DNA]</scope>
    <source>
        <strain evidence="3 4">BP5796</strain>
    </source>
</reference>
<proteinExistence type="inferred from homology"/>
<keyword evidence="4" id="KW-1185">Reference proteome</keyword>
<dbReference type="Proteomes" id="UP000256328">
    <property type="component" value="Unassembled WGS sequence"/>
</dbReference>
<dbReference type="InterPro" id="IPR044053">
    <property type="entry name" value="AsaB-like"/>
</dbReference>
<name>A0A3D8R7H8_9HELO</name>
<organism evidence="3 4">
    <name type="scientific">Coleophoma crateriformis</name>
    <dbReference type="NCBI Taxonomy" id="565419"/>
    <lineage>
        <taxon>Eukaryota</taxon>
        <taxon>Fungi</taxon>
        <taxon>Dikarya</taxon>
        <taxon>Ascomycota</taxon>
        <taxon>Pezizomycotina</taxon>
        <taxon>Leotiomycetes</taxon>
        <taxon>Helotiales</taxon>
        <taxon>Dermateaceae</taxon>
        <taxon>Coleophoma</taxon>
    </lineage>
</organism>
<protein>
    <recommendedName>
        <fullName evidence="5">Methyltransferase</fullName>
    </recommendedName>
</protein>
<gene>
    <name evidence="3" type="ORF">BP5796_08287</name>
</gene>
<evidence type="ECO:0008006" key="5">
    <source>
        <dbReference type="Google" id="ProtNLM"/>
    </source>
</evidence>
<evidence type="ECO:0000256" key="1">
    <source>
        <dbReference type="ARBA" id="ARBA00023604"/>
    </source>
</evidence>
<evidence type="ECO:0000313" key="3">
    <source>
        <dbReference type="EMBL" id="RDW69890.1"/>
    </source>
</evidence>
<evidence type="ECO:0000313" key="4">
    <source>
        <dbReference type="Proteomes" id="UP000256328"/>
    </source>
</evidence>
<dbReference type="AlphaFoldDB" id="A0A3D8R7H8"/>